<evidence type="ECO:0000256" key="9">
    <source>
        <dbReference type="ARBA" id="ARBA00023015"/>
    </source>
</evidence>
<dbReference type="Proteomes" id="UP000549394">
    <property type="component" value="Unassembled WGS sequence"/>
</dbReference>
<feature type="compositionally biased region" description="Polar residues" evidence="13">
    <location>
        <begin position="40"/>
        <end position="58"/>
    </location>
</feature>
<comment type="subcellular location">
    <subcellularLocation>
        <location evidence="1 12">Nucleus</location>
    </subcellularLocation>
</comment>
<keyword evidence="9 12" id="KW-0805">Transcription regulation</keyword>
<evidence type="ECO:0000256" key="11">
    <source>
        <dbReference type="ARBA" id="ARBA00023242"/>
    </source>
</evidence>
<accession>A0A7I8W477</accession>
<keyword evidence="11 12" id="KW-0539">Nucleus</keyword>
<dbReference type="FunFam" id="3.90.930.40:FF:000001">
    <property type="entry name" value="ribosomal oxygenase 1 isoform X1"/>
    <property type="match status" value="1"/>
</dbReference>
<keyword evidence="3" id="KW-0678">Repressor</keyword>
<evidence type="ECO:0000256" key="6">
    <source>
        <dbReference type="ARBA" id="ARBA00022964"/>
    </source>
</evidence>
<dbReference type="EMBL" id="CAJFCJ010000019">
    <property type="protein sequence ID" value="CAD5123363.1"/>
    <property type="molecule type" value="Genomic_DNA"/>
</dbReference>
<dbReference type="PANTHER" id="PTHR13096:SF8">
    <property type="entry name" value="RIBOSOMAL OXYGENASE 1"/>
    <property type="match status" value="1"/>
</dbReference>
<evidence type="ECO:0000256" key="13">
    <source>
        <dbReference type="SAM" id="MobiDB-lite"/>
    </source>
</evidence>
<keyword evidence="7 12" id="KW-0560">Oxidoreductase</keyword>
<dbReference type="SUPFAM" id="SSF51197">
    <property type="entry name" value="Clavaminate synthase-like"/>
    <property type="match status" value="1"/>
</dbReference>
<proteinExistence type="inferred from homology"/>
<dbReference type="InterPro" id="IPR039994">
    <property type="entry name" value="NO66-like"/>
</dbReference>
<evidence type="ECO:0000256" key="4">
    <source>
        <dbReference type="ARBA" id="ARBA00022723"/>
    </source>
</evidence>
<comment type="cofactor">
    <cofactor evidence="12">
        <name>Fe(2+)</name>
        <dbReference type="ChEBI" id="CHEBI:29033"/>
    </cofactor>
    <text evidence="12">Binds 1 Fe(2+) ion per subunit.</text>
</comment>
<dbReference type="PROSITE" id="PS51184">
    <property type="entry name" value="JMJC"/>
    <property type="match status" value="1"/>
</dbReference>
<evidence type="ECO:0000313" key="16">
    <source>
        <dbReference type="Proteomes" id="UP000549394"/>
    </source>
</evidence>
<dbReference type="PANTHER" id="PTHR13096">
    <property type="entry name" value="MINA53 MYC INDUCED NUCLEAR ANTIGEN"/>
    <property type="match status" value="1"/>
</dbReference>
<dbReference type="GO" id="GO:0051864">
    <property type="term" value="F:histone H3K36 demethylase activity"/>
    <property type="evidence" value="ECO:0007669"/>
    <property type="project" value="TreeGrafter"/>
</dbReference>
<evidence type="ECO:0000256" key="1">
    <source>
        <dbReference type="ARBA" id="ARBA00004123"/>
    </source>
</evidence>
<keyword evidence="16" id="KW-1185">Reference proteome</keyword>
<evidence type="ECO:0000256" key="3">
    <source>
        <dbReference type="ARBA" id="ARBA00022491"/>
    </source>
</evidence>
<dbReference type="EC" id="1.14.11.-" evidence="12"/>
<comment type="function">
    <text evidence="12">Oxygenase that can act as both a histone lysine demethylase and a ribosomal histidine hydroxylase.</text>
</comment>
<reference evidence="15 16" key="1">
    <citation type="submission" date="2020-08" db="EMBL/GenBank/DDBJ databases">
        <authorList>
            <person name="Hejnol A."/>
        </authorList>
    </citation>
    <scope>NUCLEOTIDE SEQUENCE [LARGE SCALE GENOMIC DNA]</scope>
</reference>
<name>A0A7I8W477_9ANNE</name>
<dbReference type="InterPro" id="IPR049043">
    <property type="entry name" value="WHD_RIOX1"/>
</dbReference>
<dbReference type="Pfam" id="PF08007">
    <property type="entry name" value="JmjC_2"/>
    <property type="match status" value="1"/>
</dbReference>
<dbReference type="Pfam" id="PF21233">
    <property type="entry name" value="WHD_RIOX1"/>
    <property type="match status" value="1"/>
</dbReference>
<dbReference type="Gene3D" id="2.60.120.650">
    <property type="entry name" value="Cupin"/>
    <property type="match status" value="1"/>
</dbReference>
<evidence type="ECO:0000256" key="12">
    <source>
        <dbReference type="RuleBase" id="RU366061"/>
    </source>
</evidence>
<dbReference type="Gene3D" id="1.10.10.1500">
    <property type="entry name" value="JmjC domain-containing ribosomal oxygenase (ROX), dimer domain"/>
    <property type="match status" value="1"/>
</dbReference>
<dbReference type="Gene3D" id="3.90.930.40">
    <property type="match status" value="1"/>
</dbReference>
<feature type="compositionally biased region" description="Basic and acidic residues" evidence="13">
    <location>
        <begin position="148"/>
        <end position="164"/>
    </location>
</feature>
<dbReference type="OrthoDB" id="425950at2759"/>
<gene>
    <name evidence="15" type="ORF">DGYR_LOCUS11048</name>
</gene>
<evidence type="ECO:0000256" key="10">
    <source>
        <dbReference type="ARBA" id="ARBA00023163"/>
    </source>
</evidence>
<organism evidence="15 16">
    <name type="scientific">Dimorphilus gyrociliatus</name>
    <dbReference type="NCBI Taxonomy" id="2664684"/>
    <lineage>
        <taxon>Eukaryota</taxon>
        <taxon>Metazoa</taxon>
        <taxon>Spiralia</taxon>
        <taxon>Lophotrochozoa</taxon>
        <taxon>Annelida</taxon>
        <taxon>Polychaeta</taxon>
        <taxon>Polychaeta incertae sedis</taxon>
        <taxon>Dinophilidae</taxon>
        <taxon>Dimorphilus</taxon>
    </lineage>
</organism>
<feature type="domain" description="JmjC" evidence="14">
    <location>
        <begin position="328"/>
        <end position="473"/>
    </location>
</feature>
<sequence length="690" mass="78353">MSTPKHSSKLSAFSVFKTKRTSSLVDVNSGTPKKLPRKSISANVTPENSKQNSVSSLINKFRAASEKRKDKQSAKDIKKALKSLSKNGSGSFITSKVSSLKKSREDGVQLKSIKLKGSNVINQSPVKTGPDKKKSPPKPLPRKGSIRPKPDVLKIVKDNDDSRGLRRRSTTLSPKLPPRPSKRRKLSNDSVSGGSDRDSVIMTPPHGEEIRMPLPVHPSVQSNGTVPKMFDSAFEAKKLFECMIHPINVSKFFSELWEKKPLLVKRHIPSYNDGWFSSGELDRILREEQVDFGRNIDVVTFIDDKRETHNPPGRAYAPLVWDFYQNGCSIRLLNPQTYSKNVWKFLSSLQEYFGCMAGANVYLTPPNSQGFAPHWDDIEAFILQLEGKKRWRLYSPRSDNETLPRFSSGNFTDKDIGEPTLDVILEAGDLLYFPRGTIHQGNTVNGEHSLHITVSSMQRNTWGDFLLKLLPQTIENAIEEDIEFRYSLPTDYLNYMGVAHSDLTDQRRTKFLRRLESLMTKLLSHAPVDETADQMGKQFCQDTLPPVLTDEEKIRTVHGHGERWCPQTNSVINAVELEPDTCVKLIRKSLIRLVMEGFQVFIYHNLENTRVWHEVEPRCFEIKPNLAPAVEYLLHSYPNYKQIDSFPLETIDEKMELASIFYDKGLLMTEDPLEIYDDSESEDAGALEIE</sequence>
<evidence type="ECO:0000256" key="8">
    <source>
        <dbReference type="ARBA" id="ARBA00023004"/>
    </source>
</evidence>
<dbReference type="GO" id="GO:0005730">
    <property type="term" value="C:nucleolus"/>
    <property type="evidence" value="ECO:0007669"/>
    <property type="project" value="TreeGrafter"/>
</dbReference>
<feature type="region of interest" description="Disordered" evidence="13">
    <location>
        <begin position="24"/>
        <end position="200"/>
    </location>
</feature>
<protein>
    <recommendedName>
        <fullName evidence="12">Bifunctional lysine-specific demethylase and histidyl-hydroxylase</fullName>
        <ecNumber evidence="12">1.14.11.-</ecNumber>
    </recommendedName>
</protein>
<dbReference type="GO" id="GO:0032453">
    <property type="term" value="F:histone H3K4 demethylase activity"/>
    <property type="evidence" value="ECO:0007669"/>
    <property type="project" value="TreeGrafter"/>
</dbReference>
<feature type="compositionally biased region" description="Basic and acidic residues" evidence="13">
    <location>
        <begin position="63"/>
        <end position="79"/>
    </location>
</feature>
<keyword evidence="8 12" id="KW-0408">Iron</keyword>
<dbReference type="FunFam" id="2.60.120.650:FF:000013">
    <property type="entry name" value="Ribosomal oxygenase 1"/>
    <property type="match status" value="1"/>
</dbReference>
<keyword evidence="5" id="KW-0156">Chromatin regulator</keyword>
<comment type="caution">
    <text evidence="15">The sequence shown here is derived from an EMBL/GenBank/DDBJ whole genome shotgun (WGS) entry which is preliminary data.</text>
</comment>
<dbReference type="GO" id="GO:0005506">
    <property type="term" value="F:iron ion binding"/>
    <property type="evidence" value="ECO:0007669"/>
    <property type="project" value="UniProtKB-UniRule"/>
</dbReference>
<evidence type="ECO:0000313" key="15">
    <source>
        <dbReference type="EMBL" id="CAD5123363.1"/>
    </source>
</evidence>
<dbReference type="AlphaFoldDB" id="A0A7I8W477"/>
<keyword evidence="6 12" id="KW-0223">Dioxygenase</keyword>
<dbReference type="InterPro" id="IPR003347">
    <property type="entry name" value="JmjC_dom"/>
</dbReference>
<evidence type="ECO:0000256" key="2">
    <source>
        <dbReference type="ARBA" id="ARBA00010309"/>
    </source>
</evidence>
<feature type="compositionally biased region" description="Polar residues" evidence="13">
    <location>
        <begin position="84"/>
        <end position="100"/>
    </location>
</feature>
<evidence type="ECO:0000256" key="7">
    <source>
        <dbReference type="ARBA" id="ARBA00023002"/>
    </source>
</evidence>
<comment type="similarity">
    <text evidence="2">Belongs to the ROX family. NO66 subfamily.</text>
</comment>
<evidence type="ECO:0000256" key="5">
    <source>
        <dbReference type="ARBA" id="ARBA00022853"/>
    </source>
</evidence>
<evidence type="ECO:0000259" key="14">
    <source>
        <dbReference type="PROSITE" id="PS51184"/>
    </source>
</evidence>
<dbReference type="FunFam" id="1.10.10.1500:FF:000001">
    <property type="entry name" value="ribosomal oxygenase 1 isoform X1"/>
    <property type="match status" value="1"/>
</dbReference>
<keyword evidence="10 12" id="KW-0804">Transcription</keyword>
<keyword evidence="4 12" id="KW-0479">Metal-binding</keyword>